<dbReference type="AlphaFoldDB" id="A0AAD7U7T7"/>
<dbReference type="Gene3D" id="3.40.30.10">
    <property type="entry name" value="Glutaredoxin"/>
    <property type="match status" value="1"/>
</dbReference>
<dbReference type="Proteomes" id="UP001230188">
    <property type="component" value="Unassembled WGS sequence"/>
</dbReference>
<dbReference type="PANTHER" id="PTHR10430:SF16">
    <property type="entry name" value="PEROXIREDOXIN-5, MITOCHONDRIAL"/>
    <property type="match status" value="1"/>
</dbReference>
<dbReference type="InterPro" id="IPR036249">
    <property type="entry name" value="Thioredoxin-like_sf"/>
</dbReference>
<organism evidence="6 7">
    <name type="scientific">Chrysophaeum taylorii</name>
    <dbReference type="NCBI Taxonomy" id="2483200"/>
    <lineage>
        <taxon>Eukaryota</taxon>
        <taxon>Sar</taxon>
        <taxon>Stramenopiles</taxon>
        <taxon>Ochrophyta</taxon>
        <taxon>Pelagophyceae</taxon>
        <taxon>Pelagomonadales</taxon>
        <taxon>Pelagomonadaceae</taxon>
        <taxon>Chrysophaeum</taxon>
    </lineage>
</organism>
<accession>A0AAD7U7T7</accession>
<keyword evidence="7" id="KW-1185">Reference proteome</keyword>
<sequence length="178" mass="19093">MLLVSAVRAFAPAARGAQHLTRRFISIGDAAPAVRVVTEFPLTTKDFSKMVEGKKNVPDFLEKQDILKEAGIDEVLVYCVNDMAVMEAWAKDQGIEGSMVSFFADPTSALTKALDMEMTAEGPAMVLGAGRSKRFTVFFDDGVAKAIGLAESEDDPAGDADPEDTLVDAMLEKMKVAA</sequence>
<evidence type="ECO:0000313" key="6">
    <source>
        <dbReference type="EMBL" id="KAJ8599855.1"/>
    </source>
</evidence>
<dbReference type="InterPro" id="IPR013740">
    <property type="entry name" value="Redoxin"/>
</dbReference>
<feature type="domain" description="Redoxin" evidence="5">
    <location>
        <begin position="56"/>
        <end position="153"/>
    </location>
</feature>
<keyword evidence="3" id="KW-0049">Antioxidant</keyword>
<evidence type="ECO:0000259" key="5">
    <source>
        <dbReference type="Pfam" id="PF08534"/>
    </source>
</evidence>
<evidence type="ECO:0000256" key="1">
    <source>
        <dbReference type="ARBA" id="ARBA00010505"/>
    </source>
</evidence>
<reference evidence="6" key="1">
    <citation type="submission" date="2023-01" db="EMBL/GenBank/DDBJ databases">
        <title>Metagenome sequencing of chrysophaentin producing Chrysophaeum taylorii.</title>
        <authorList>
            <person name="Davison J."/>
            <person name="Bewley C."/>
        </authorList>
    </citation>
    <scope>NUCLEOTIDE SEQUENCE</scope>
    <source>
        <strain evidence="6">NIES-1699</strain>
    </source>
</reference>
<dbReference type="InterPro" id="IPR037944">
    <property type="entry name" value="PRX5-like"/>
</dbReference>
<dbReference type="Pfam" id="PF08534">
    <property type="entry name" value="Redoxin"/>
    <property type="match status" value="1"/>
</dbReference>
<keyword evidence="2" id="KW-0575">Peroxidase</keyword>
<proteinExistence type="inferred from homology"/>
<comment type="caution">
    <text evidence="6">The sequence shown here is derived from an EMBL/GenBank/DDBJ whole genome shotgun (WGS) entry which is preliminary data.</text>
</comment>
<evidence type="ECO:0000256" key="3">
    <source>
        <dbReference type="ARBA" id="ARBA00022862"/>
    </source>
</evidence>
<dbReference type="EMBL" id="JAQMWT010000538">
    <property type="protein sequence ID" value="KAJ8599855.1"/>
    <property type="molecule type" value="Genomic_DNA"/>
</dbReference>
<evidence type="ECO:0000256" key="4">
    <source>
        <dbReference type="ARBA" id="ARBA00023002"/>
    </source>
</evidence>
<dbReference type="GO" id="GO:0008379">
    <property type="term" value="F:thioredoxin peroxidase activity"/>
    <property type="evidence" value="ECO:0007669"/>
    <property type="project" value="InterPro"/>
</dbReference>
<name>A0AAD7U7T7_9STRA</name>
<dbReference type="GO" id="GO:0045454">
    <property type="term" value="P:cell redox homeostasis"/>
    <property type="evidence" value="ECO:0007669"/>
    <property type="project" value="TreeGrafter"/>
</dbReference>
<dbReference type="SUPFAM" id="SSF52833">
    <property type="entry name" value="Thioredoxin-like"/>
    <property type="match status" value="1"/>
</dbReference>
<evidence type="ECO:0000256" key="2">
    <source>
        <dbReference type="ARBA" id="ARBA00022559"/>
    </source>
</evidence>
<dbReference type="GO" id="GO:0034599">
    <property type="term" value="P:cellular response to oxidative stress"/>
    <property type="evidence" value="ECO:0007669"/>
    <property type="project" value="InterPro"/>
</dbReference>
<comment type="similarity">
    <text evidence="1">Belongs to the peroxiredoxin family. Prx5 subfamily.</text>
</comment>
<evidence type="ECO:0000313" key="7">
    <source>
        <dbReference type="Proteomes" id="UP001230188"/>
    </source>
</evidence>
<dbReference type="GO" id="GO:0042744">
    <property type="term" value="P:hydrogen peroxide catabolic process"/>
    <property type="evidence" value="ECO:0007669"/>
    <property type="project" value="TreeGrafter"/>
</dbReference>
<dbReference type="PANTHER" id="PTHR10430">
    <property type="entry name" value="PEROXIREDOXIN"/>
    <property type="match status" value="1"/>
</dbReference>
<gene>
    <name evidence="6" type="ORF">CTAYLR_005611</name>
</gene>
<protein>
    <recommendedName>
        <fullName evidence="5">Redoxin domain-containing protein</fullName>
    </recommendedName>
</protein>
<keyword evidence="4" id="KW-0560">Oxidoreductase</keyword>
<dbReference type="GO" id="GO:0005737">
    <property type="term" value="C:cytoplasm"/>
    <property type="evidence" value="ECO:0007669"/>
    <property type="project" value="TreeGrafter"/>
</dbReference>